<keyword evidence="3" id="KW-1003">Cell membrane</keyword>
<evidence type="ECO:0000256" key="3">
    <source>
        <dbReference type="ARBA" id="ARBA00022475"/>
    </source>
</evidence>
<gene>
    <name evidence="8" type="ORF">OU682_17065</name>
</gene>
<comment type="caution">
    <text evidence="8">The sequence shown here is derived from an EMBL/GenBank/DDBJ whole genome shotgun (WGS) entry which is preliminary data.</text>
</comment>
<feature type="transmembrane region" description="Helical" evidence="7">
    <location>
        <begin position="124"/>
        <end position="142"/>
    </location>
</feature>
<dbReference type="PANTHER" id="PTHR30250:SF10">
    <property type="entry name" value="LIPOPOLYSACCHARIDE BIOSYNTHESIS PROTEIN WZXC"/>
    <property type="match status" value="1"/>
</dbReference>
<sequence length="444" mass="48416">MKLISSLSMMWHRDSLSGRALRSSTWTSVGYVMSQGMRLASNLILTRLLVPEAFGVMALVTSLIVGLQMFSDMGTGPAVQKSRNGDEPDFLDTVWTVQVVRGLVLTILATVIAWPVAWFYGDPIFAQVFPIAALSLLIGGFTPTSVDTAMRHLQVGRLTRLELLTQLLGITVTVALAAVLRSVWALVWGGVIASAINVAVMRYGLGGRTNSFRWASEPLKELSGFGRWIFLSTICGFLIFNGDRLVLGRYLSLDELGIYNIAYFLGSMPMLLGSAISGRLFIPLYRDSPPAESPANAHRIAGIRMHLSGCLLFMVALLALSGERLVDLLYDPRYATAGILVKLIALIQIPALVILGYDVIALAKGDSHRLFVLQAIRSIIYMTCLLTGAHFWGLYGALAGQAAASLLMYPFTVIMVRHYGAWQPKSDLLLGLFGLTVAAMVWLI</sequence>
<feature type="transmembrane region" description="Helical" evidence="7">
    <location>
        <begin position="398"/>
        <end position="416"/>
    </location>
</feature>
<proteinExistence type="inferred from homology"/>
<evidence type="ECO:0000313" key="8">
    <source>
        <dbReference type="EMBL" id="MCZ0963322.1"/>
    </source>
</evidence>
<comment type="subcellular location">
    <subcellularLocation>
        <location evidence="1">Cell membrane</location>
        <topology evidence="1">Multi-pass membrane protein</topology>
    </subcellularLocation>
</comment>
<keyword evidence="9" id="KW-1185">Reference proteome</keyword>
<feature type="transmembrane region" description="Helical" evidence="7">
    <location>
        <begin position="303"/>
        <end position="322"/>
    </location>
</feature>
<feature type="transmembrane region" description="Helical" evidence="7">
    <location>
        <begin position="48"/>
        <end position="70"/>
    </location>
</feature>
<evidence type="ECO:0000256" key="4">
    <source>
        <dbReference type="ARBA" id="ARBA00022692"/>
    </source>
</evidence>
<feature type="transmembrane region" description="Helical" evidence="7">
    <location>
        <begin position="428"/>
        <end position="443"/>
    </location>
</feature>
<evidence type="ECO:0000256" key="1">
    <source>
        <dbReference type="ARBA" id="ARBA00004651"/>
    </source>
</evidence>
<keyword evidence="5 7" id="KW-1133">Transmembrane helix</keyword>
<name>A0ABT4J865_9RHOB</name>
<feature type="transmembrane region" description="Helical" evidence="7">
    <location>
        <begin position="261"/>
        <end position="282"/>
    </location>
</feature>
<dbReference type="RefSeq" id="WP_268943395.1">
    <property type="nucleotide sequence ID" value="NZ_JAPTYD010000034.1"/>
</dbReference>
<feature type="transmembrane region" description="Helical" evidence="7">
    <location>
        <begin position="163"/>
        <end position="180"/>
    </location>
</feature>
<feature type="transmembrane region" description="Helical" evidence="7">
    <location>
        <begin position="225"/>
        <end position="241"/>
    </location>
</feature>
<comment type="similarity">
    <text evidence="2">Belongs to the polysaccharide synthase family.</text>
</comment>
<dbReference type="Proteomes" id="UP001149822">
    <property type="component" value="Unassembled WGS sequence"/>
</dbReference>
<keyword evidence="6 7" id="KW-0472">Membrane</keyword>
<dbReference type="EMBL" id="JAPTYD010000034">
    <property type="protein sequence ID" value="MCZ0963322.1"/>
    <property type="molecule type" value="Genomic_DNA"/>
</dbReference>
<dbReference type="Pfam" id="PF13440">
    <property type="entry name" value="Polysacc_synt_3"/>
    <property type="match status" value="1"/>
</dbReference>
<reference evidence="8" key="1">
    <citation type="submission" date="2022-12" db="EMBL/GenBank/DDBJ databases">
        <title>Paracoccus sp. EF6 isolated from a lake water.</title>
        <authorList>
            <person name="Liu H."/>
        </authorList>
    </citation>
    <scope>NUCLEOTIDE SEQUENCE</scope>
    <source>
        <strain evidence="8">EF6</strain>
    </source>
</reference>
<dbReference type="InterPro" id="IPR050833">
    <property type="entry name" value="Poly_Biosynth_Transport"/>
</dbReference>
<evidence type="ECO:0000256" key="5">
    <source>
        <dbReference type="ARBA" id="ARBA00022989"/>
    </source>
</evidence>
<organism evidence="8 9">
    <name type="scientific">Paracoccus benzoatiresistens</name>
    <dbReference type="NCBI Taxonomy" id="2997341"/>
    <lineage>
        <taxon>Bacteria</taxon>
        <taxon>Pseudomonadati</taxon>
        <taxon>Pseudomonadota</taxon>
        <taxon>Alphaproteobacteria</taxon>
        <taxon>Rhodobacterales</taxon>
        <taxon>Paracoccaceae</taxon>
        <taxon>Paracoccus</taxon>
    </lineage>
</organism>
<evidence type="ECO:0000256" key="7">
    <source>
        <dbReference type="SAM" id="Phobius"/>
    </source>
</evidence>
<feature type="transmembrane region" description="Helical" evidence="7">
    <location>
        <begin position="90"/>
        <end position="118"/>
    </location>
</feature>
<accession>A0ABT4J865</accession>
<dbReference type="PANTHER" id="PTHR30250">
    <property type="entry name" value="PST FAMILY PREDICTED COLANIC ACID TRANSPORTER"/>
    <property type="match status" value="1"/>
</dbReference>
<evidence type="ECO:0000313" key="9">
    <source>
        <dbReference type="Proteomes" id="UP001149822"/>
    </source>
</evidence>
<feature type="transmembrane region" description="Helical" evidence="7">
    <location>
        <begin position="334"/>
        <end position="358"/>
    </location>
</feature>
<evidence type="ECO:0000256" key="6">
    <source>
        <dbReference type="ARBA" id="ARBA00023136"/>
    </source>
</evidence>
<evidence type="ECO:0000256" key="2">
    <source>
        <dbReference type="ARBA" id="ARBA00007430"/>
    </source>
</evidence>
<keyword evidence="4 7" id="KW-0812">Transmembrane</keyword>
<protein>
    <submittedName>
        <fullName evidence="8">Oligosaccharide flippase family protein</fullName>
    </submittedName>
</protein>
<feature type="transmembrane region" description="Helical" evidence="7">
    <location>
        <begin position="370"/>
        <end position="392"/>
    </location>
</feature>
<feature type="transmembrane region" description="Helical" evidence="7">
    <location>
        <begin position="186"/>
        <end position="205"/>
    </location>
</feature>